<proteinExistence type="predicted"/>
<keyword evidence="2" id="KW-1185">Reference proteome</keyword>
<sequence>MIKASWGIYSKEYLALLLNFAPNDKPDEKARRDFIKKRLNSGSVIEIGLGYQHLKTDFFGLISIQFQRFSISGTANELITNLDLEGQFSDLLLLENLIKNSILLRPFYNEKILHPIIDLTQLQFALGKTFRFESLPRISISALFSYNFNIANSVNIESNSFIGQTIIDLFVNPTLEKSSDLNFGSLNYPSLTLQLNYSFW</sequence>
<dbReference type="EMBL" id="JAODOP010000004">
    <property type="protein sequence ID" value="MEF3832744.1"/>
    <property type="molecule type" value="Genomic_DNA"/>
</dbReference>
<name>A0ABU7XPV3_9FLAO</name>
<evidence type="ECO:0000313" key="2">
    <source>
        <dbReference type="Proteomes" id="UP001337305"/>
    </source>
</evidence>
<comment type="caution">
    <text evidence="1">The sequence shown here is derived from an EMBL/GenBank/DDBJ whole genome shotgun (WGS) entry which is preliminary data.</text>
</comment>
<gene>
    <name evidence="1" type="ORF">N1F79_06360</name>
</gene>
<dbReference type="Proteomes" id="UP001337305">
    <property type="component" value="Unassembled WGS sequence"/>
</dbReference>
<protein>
    <submittedName>
        <fullName evidence="1">Uncharacterized protein</fullName>
    </submittedName>
</protein>
<accession>A0ABU7XPV3</accession>
<organism evidence="1 2">
    <name type="scientific">Flavivirga spongiicola</name>
    <dbReference type="NCBI Taxonomy" id="421621"/>
    <lineage>
        <taxon>Bacteria</taxon>
        <taxon>Pseudomonadati</taxon>
        <taxon>Bacteroidota</taxon>
        <taxon>Flavobacteriia</taxon>
        <taxon>Flavobacteriales</taxon>
        <taxon>Flavobacteriaceae</taxon>
        <taxon>Flavivirga</taxon>
    </lineage>
</organism>
<evidence type="ECO:0000313" key="1">
    <source>
        <dbReference type="EMBL" id="MEF3832744.1"/>
    </source>
</evidence>
<reference evidence="1 2" key="1">
    <citation type="submission" date="2022-09" db="EMBL/GenBank/DDBJ databases">
        <title>Genome sequencing of Flavivirga sp. MEBiC05379.</title>
        <authorList>
            <person name="Oh H.-M."/>
            <person name="Kwon K.K."/>
            <person name="Park M.J."/>
            <person name="Yang S.-H."/>
        </authorList>
    </citation>
    <scope>NUCLEOTIDE SEQUENCE [LARGE SCALE GENOMIC DNA]</scope>
    <source>
        <strain evidence="1 2">MEBiC05379</strain>
    </source>
</reference>
<dbReference type="RefSeq" id="WP_303305115.1">
    <property type="nucleotide sequence ID" value="NZ_JAODOP010000004.1"/>
</dbReference>